<accession>A0A8X8ZQU4</accession>
<sequence>MALHHGRSLSFPSSSHPAVSQFDDSISRLRSSEATCSSLSSFNGKINGLRNLYESIDDLLLLSHIQQIVSEECVDDYIKLLDACSSVKDIISLAKQDLRDLLSAVRRKDVHGVNAYLSSRKKTKKMIQKSLKNLRRSAPATSENASMLKDAESVAISMLESLLSYVLGHESKRSLLSKLMHSKKVSDIENEFNKVESYLQLNQENELVNHIKEMDSDIQVVEEDLESIFRQLIKTRIEVFGGSLLFALINQCHNEWPKNLYESIGDLLLLPHIQQIVSEECVDDFIRLLDACSSVRDLISLAKQDVRDLLSSVRRKDAHGIHAYLASRRNSKKMIQKCLKKLRRSASATSENISMLKDAESVAISLLESLLSYVLGTKVHGSKRSLLSKLMHSKKAADNENEFNKLDSLLQLNQENELMNHLKEMDSSIQVLEEELEFIFRQFIKARVSLLNILNH</sequence>
<dbReference type="GO" id="GO:0048364">
    <property type="term" value="P:root development"/>
    <property type="evidence" value="ECO:0007669"/>
    <property type="project" value="InterPro"/>
</dbReference>
<evidence type="ECO:0000313" key="3">
    <source>
        <dbReference type="Proteomes" id="UP000298416"/>
    </source>
</evidence>
<name>A0A8X8ZQU4_SALSN</name>
<dbReference type="Proteomes" id="UP000298416">
    <property type="component" value="Unassembled WGS sequence"/>
</dbReference>
<dbReference type="PANTHER" id="PTHR33070">
    <property type="entry name" value="OS06G0725500 PROTEIN"/>
    <property type="match status" value="1"/>
</dbReference>
<dbReference type="PANTHER" id="PTHR33070:SF129">
    <property type="entry name" value="DUF241 DOMAIN PROTEIN"/>
    <property type="match status" value="1"/>
</dbReference>
<comment type="caution">
    <text evidence="2">The sequence shown here is derived from an EMBL/GenBank/DDBJ whole genome shotgun (WGS) entry which is preliminary data.</text>
</comment>
<reference evidence="2" key="2">
    <citation type="submission" date="2020-08" db="EMBL/GenBank/DDBJ databases">
        <title>Plant Genome Project.</title>
        <authorList>
            <person name="Zhang R.-G."/>
        </authorList>
    </citation>
    <scope>NUCLEOTIDE SEQUENCE</scope>
    <source>
        <strain evidence="2">Huo1</strain>
        <tissue evidence="2">Leaf</tissue>
    </source>
</reference>
<feature type="coiled-coil region" evidence="1">
    <location>
        <begin position="415"/>
        <end position="442"/>
    </location>
</feature>
<dbReference type="EMBL" id="PNBA02000009">
    <property type="protein sequence ID" value="KAG6413563.1"/>
    <property type="molecule type" value="Genomic_DNA"/>
</dbReference>
<dbReference type="AlphaFoldDB" id="A0A8X8ZQU4"/>
<organism evidence="2">
    <name type="scientific">Salvia splendens</name>
    <name type="common">Scarlet sage</name>
    <dbReference type="NCBI Taxonomy" id="180675"/>
    <lineage>
        <taxon>Eukaryota</taxon>
        <taxon>Viridiplantae</taxon>
        <taxon>Streptophyta</taxon>
        <taxon>Embryophyta</taxon>
        <taxon>Tracheophyta</taxon>
        <taxon>Spermatophyta</taxon>
        <taxon>Magnoliopsida</taxon>
        <taxon>eudicotyledons</taxon>
        <taxon>Gunneridae</taxon>
        <taxon>Pentapetalae</taxon>
        <taxon>asterids</taxon>
        <taxon>lamiids</taxon>
        <taxon>Lamiales</taxon>
        <taxon>Lamiaceae</taxon>
        <taxon>Nepetoideae</taxon>
        <taxon>Mentheae</taxon>
        <taxon>Salviinae</taxon>
        <taxon>Salvia</taxon>
        <taxon>Salvia subgen. Calosphace</taxon>
        <taxon>core Calosphace</taxon>
    </lineage>
</organism>
<evidence type="ECO:0000313" key="2">
    <source>
        <dbReference type="EMBL" id="KAG6413563.1"/>
    </source>
</evidence>
<protein>
    <submittedName>
        <fullName evidence="2">Uncharacterized protein</fullName>
    </submittedName>
</protein>
<keyword evidence="3" id="KW-1185">Reference proteome</keyword>
<evidence type="ECO:0000256" key="1">
    <source>
        <dbReference type="SAM" id="Coils"/>
    </source>
</evidence>
<dbReference type="GO" id="GO:0048367">
    <property type="term" value="P:shoot system development"/>
    <property type="evidence" value="ECO:0007669"/>
    <property type="project" value="InterPro"/>
</dbReference>
<gene>
    <name evidence="2" type="ORF">SASPL_126277</name>
</gene>
<proteinExistence type="predicted"/>
<keyword evidence="1" id="KW-0175">Coiled coil</keyword>
<reference evidence="2" key="1">
    <citation type="submission" date="2018-01" db="EMBL/GenBank/DDBJ databases">
        <authorList>
            <person name="Mao J.F."/>
        </authorList>
    </citation>
    <scope>NUCLEOTIDE SEQUENCE</scope>
    <source>
        <strain evidence="2">Huo1</strain>
        <tissue evidence="2">Leaf</tissue>
    </source>
</reference>
<dbReference type="InterPro" id="IPR004320">
    <property type="entry name" value="BPS1_pln"/>
</dbReference>
<dbReference type="Pfam" id="PF03087">
    <property type="entry name" value="BPS1"/>
    <property type="match status" value="2"/>
</dbReference>